<feature type="non-terminal residue" evidence="1">
    <location>
        <position position="1"/>
    </location>
</feature>
<keyword evidence="2" id="KW-1185">Reference proteome</keyword>
<dbReference type="EMBL" id="JASPKZ010007945">
    <property type="protein sequence ID" value="KAJ9581348.1"/>
    <property type="molecule type" value="Genomic_DNA"/>
</dbReference>
<sequence>LCTAYDFSNEGEHYQYNLHYRGHILPHTHNYLDFKKGTRLRECASTIKQSIYSACHCLNNTMALGCNSGSKQNCKKYKLYEFIKH</sequence>
<evidence type="ECO:0000313" key="2">
    <source>
        <dbReference type="Proteomes" id="UP001233999"/>
    </source>
</evidence>
<protein>
    <submittedName>
        <fullName evidence="1">Uncharacterized protein</fullName>
    </submittedName>
</protein>
<evidence type="ECO:0000313" key="1">
    <source>
        <dbReference type="EMBL" id="KAJ9581348.1"/>
    </source>
</evidence>
<name>A0AAD7ZK50_DIPPU</name>
<accession>A0AAD7ZK50</accession>
<dbReference type="AlphaFoldDB" id="A0AAD7ZK50"/>
<proteinExistence type="predicted"/>
<comment type="caution">
    <text evidence="1">The sequence shown here is derived from an EMBL/GenBank/DDBJ whole genome shotgun (WGS) entry which is preliminary data.</text>
</comment>
<dbReference type="Proteomes" id="UP001233999">
    <property type="component" value="Unassembled WGS sequence"/>
</dbReference>
<feature type="non-terminal residue" evidence="1">
    <location>
        <position position="85"/>
    </location>
</feature>
<gene>
    <name evidence="1" type="ORF">L9F63_023475</name>
</gene>
<reference evidence="1" key="2">
    <citation type="submission" date="2023-05" db="EMBL/GenBank/DDBJ databases">
        <authorList>
            <person name="Fouks B."/>
        </authorList>
    </citation>
    <scope>NUCLEOTIDE SEQUENCE</scope>
    <source>
        <strain evidence="1">Stay&amp;Tobe</strain>
        <tissue evidence="1">Testes</tissue>
    </source>
</reference>
<organism evidence="1 2">
    <name type="scientific">Diploptera punctata</name>
    <name type="common">Pacific beetle cockroach</name>
    <dbReference type="NCBI Taxonomy" id="6984"/>
    <lineage>
        <taxon>Eukaryota</taxon>
        <taxon>Metazoa</taxon>
        <taxon>Ecdysozoa</taxon>
        <taxon>Arthropoda</taxon>
        <taxon>Hexapoda</taxon>
        <taxon>Insecta</taxon>
        <taxon>Pterygota</taxon>
        <taxon>Neoptera</taxon>
        <taxon>Polyneoptera</taxon>
        <taxon>Dictyoptera</taxon>
        <taxon>Blattodea</taxon>
        <taxon>Blaberoidea</taxon>
        <taxon>Blaberidae</taxon>
        <taxon>Diplopterinae</taxon>
        <taxon>Diploptera</taxon>
    </lineage>
</organism>
<reference evidence="1" key="1">
    <citation type="journal article" date="2023" name="IScience">
        <title>Live-bearing cockroach genome reveals convergent evolutionary mechanisms linked to viviparity in insects and beyond.</title>
        <authorList>
            <person name="Fouks B."/>
            <person name="Harrison M.C."/>
            <person name="Mikhailova A.A."/>
            <person name="Marchal E."/>
            <person name="English S."/>
            <person name="Carruthers M."/>
            <person name="Jennings E.C."/>
            <person name="Chiamaka E.L."/>
            <person name="Frigard R.A."/>
            <person name="Pippel M."/>
            <person name="Attardo G.M."/>
            <person name="Benoit J.B."/>
            <person name="Bornberg-Bauer E."/>
            <person name="Tobe S.S."/>
        </authorList>
    </citation>
    <scope>NUCLEOTIDE SEQUENCE</scope>
    <source>
        <tissue evidence="1">Testes</tissue>
    </source>
</reference>